<evidence type="ECO:0000313" key="3">
    <source>
        <dbReference type="Proteomes" id="UP001153269"/>
    </source>
</evidence>
<organism evidence="2 3">
    <name type="scientific">Pleuronectes platessa</name>
    <name type="common">European plaice</name>
    <dbReference type="NCBI Taxonomy" id="8262"/>
    <lineage>
        <taxon>Eukaryota</taxon>
        <taxon>Metazoa</taxon>
        <taxon>Chordata</taxon>
        <taxon>Craniata</taxon>
        <taxon>Vertebrata</taxon>
        <taxon>Euteleostomi</taxon>
        <taxon>Actinopterygii</taxon>
        <taxon>Neopterygii</taxon>
        <taxon>Teleostei</taxon>
        <taxon>Neoteleostei</taxon>
        <taxon>Acanthomorphata</taxon>
        <taxon>Carangaria</taxon>
        <taxon>Pleuronectiformes</taxon>
        <taxon>Pleuronectoidei</taxon>
        <taxon>Pleuronectidae</taxon>
        <taxon>Pleuronectes</taxon>
    </lineage>
</organism>
<dbReference type="AlphaFoldDB" id="A0A9N7UAC1"/>
<dbReference type="EMBL" id="CADEAL010000912">
    <property type="protein sequence ID" value="CAB1426746.1"/>
    <property type="molecule type" value="Genomic_DNA"/>
</dbReference>
<dbReference type="Proteomes" id="UP001153269">
    <property type="component" value="Unassembled WGS sequence"/>
</dbReference>
<sequence>MGERDCTETEGKGSYKGNMLKDTCFSEQCARQLVCAVLQQPCGNAGKRHRIPLQLSTSIKSHRVVQDSRAEQSSGAGRNLSPTINSGISFPSSGSQRGHSEGRRGRETGTEEERNRERDREGGPQSEITLLIEASPSVKTVPCVIGQRAPWQWHRPGFGEKISPPLVLWGSSGKLSWDLFGPAGWHGARCLSEKSPGRKHTLHG</sequence>
<feature type="compositionally biased region" description="Polar residues" evidence="1">
    <location>
        <begin position="71"/>
        <end position="91"/>
    </location>
</feature>
<comment type="caution">
    <text evidence="2">The sequence shown here is derived from an EMBL/GenBank/DDBJ whole genome shotgun (WGS) entry which is preliminary data.</text>
</comment>
<feature type="compositionally biased region" description="Basic and acidic residues" evidence="1">
    <location>
        <begin position="98"/>
        <end position="122"/>
    </location>
</feature>
<keyword evidence="3" id="KW-1185">Reference proteome</keyword>
<name>A0A9N7UAC1_PLEPL</name>
<evidence type="ECO:0000313" key="2">
    <source>
        <dbReference type="EMBL" id="CAB1426746.1"/>
    </source>
</evidence>
<gene>
    <name evidence="2" type="ORF">PLEPLA_LOCUS14684</name>
</gene>
<reference evidence="2" key="1">
    <citation type="submission" date="2020-03" db="EMBL/GenBank/DDBJ databases">
        <authorList>
            <person name="Weist P."/>
        </authorList>
    </citation>
    <scope>NUCLEOTIDE SEQUENCE</scope>
</reference>
<protein>
    <submittedName>
        <fullName evidence="2">Uncharacterized protein</fullName>
    </submittedName>
</protein>
<evidence type="ECO:0000256" key="1">
    <source>
        <dbReference type="SAM" id="MobiDB-lite"/>
    </source>
</evidence>
<accession>A0A9N7UAC1</accession>
<proteinExistence type="predicted"/>
<feature type="region of interest" description="Disordered" evidence="1">
    <location>
        <begin position="61"/>
        <end position="127"/>
    </location>
</feature>